<evidence type="ECO:0000256" key="5">
    <source>
        <dbReference type="ARBA" id="ARBA00022705"/>
    </source>
</evidence>
<dbReference type="GO" id="GO:0003677">
    <property type="term" value="F:DNA binding"/>
    <property type="evidence" value="ECO:0007669"/>
    <property type="project" value="InterPro"/>
</dbReference>
<dbReference type="InterPro" id="IPR050238">
    <property type="entry name" value="DNA_Rep/Repair_Clamp_Loader"/>
</dbReference>
<accession>A0A1M5VNL2</accession>
<dbReference type="SUPFAM" id="SSF52540">
    <property type="entry name" value="P-loop containing nucleoside triphosphate hydrolases"/>
    <property type="match status" value="1"/>
</dbReference>
<dbReference type="Pfam" id="PF13177">
    <property type="entry name" value="DNA_pol3_delta2"/>
    <property type="match status" value="1"/>
</dbReference>
<evidence type="ECO:0000256" key="4">
    <source>
        <dbReference type="ARBA" id="ARBA00022695"/>
    </source>
</evidence>
<keyword evidence="10" id="KW-1185">Reference proteome</keyword>
<dbReference type="PANTHER" id="PTHR11669">
    <property type="entry name" value="REPLICATION FACTOR C / DNA POLYMERASE III GAMMA-TAU SUBUNIT"/>
    <property type="match status" value="1"/>
</dbReference>
<keyword evidence="3" id="KW-0808">Transferase</keyword>
<gene>
    <name evidence="9" type="ORF">SAMN02745180_00975</name>
</gene>
<dbReference type="FunFam" id="3.40.50.300:FF:001255">
    <property type="entry name" value="DNA polymerase III subunit delta"/>
    <property type="match status" value="1"/>
</dbReference>
<organism evidence="9 10">
    <name type="scientific">Sporanaerobacter acetigenes DSM 13106</name>
    <dbReference type="NCBI Taxonomy" id="1123281"/>
    <lineage>
        <taxon>Bacteria</taxon>
        <taxon>Bacillati</taxon>
        <taxon>Bacillota</taxon>
        <taxon>Tissierellia</taxon>
        <taxon>Tissierellales</taxon>
        <taxon>Sporanaerobacteraceae</taxon>
        <taxon>Sporanaerobacter</taxon>
    </lineage>
</organism>
<name>A0A1M5VNL2_9FIRM</name>
<keyword evidence="4" id="KW-0548">Nucleotidyltransferase</keyword>
<evidence type="ECO:0000259" key="8">
    <source>
        <dbReference type="Pfam" id="PF09115"/>
    </source>
</evidence>
<dbReference type="OrthoDB" id="9810148at2"/>
<keyword evidence="5" id="KW-0235">DNA replication</keyword>
<evidence type="ECO:0000256" key="3">
    <source>
        <dbReference type="ARBA" id="ARBA00022679"/>
    </source>
</evidence>
<evidence type="ECO:0000256" key="1">
    <source>
        <dbReference type="ARBA" id="ARBA00012417"/>
    </source>
</evidence>
<dbReference type="EMBL" id="FQXR01000004">
    <property type="protein sequence ID" value="SHH76748.1"/>
    <property type="molecule type" value="Genomic_DNA"/>
</dbReference>
<protein>
    <recommendedName>
        <fullName evidence="2">DNA polymerase III subunit delta'</fullName>
        <ecNumber evidence="1">2.7.7.7</ecNumber>
    </recommendedName>
</protein>
<dbReference type="GO" id="GO:0003887">
    <property type="term" value="F:DNA-directed DNA polymerase activity"/>
    <property type="evidence" value="ECO:0007669"/>
    <property type="project" value="UniProtKB-KW"/>
</dbReference>
<proteinExistence type="predicted"/>
<dbReference type="Gene3D" id="3.40.50.300">
    <property type="entry name" value="P-loop containing nucleotide triphosphate hydrolases"/>
    <property type="match status" value="1"/>
</dbReference>
<dbReference type="InterPro" id="IPR004622">
    <property type="entry name" value="DNA_pol_HolB"/>
</dbReference>
<dbReference type="STRING" id="1123281.SAMN02745180_00975"/>
<dbReference type="GO" id="GO:0008408">
    <property type="term" value="F:3'-5' exonuclease activity"/>
    <property type="evidence" value="ECO:0007669"/>
    <property type="project" value="InterPro"/>
</dbReference>
<dbReference type="InterPro" id="IPR015199">
    <property type="entry name" value="DNA_pol_III_delta_C"/>
</dbReference>
<dbReference type="NCBIfam" id="TIGR00678">
    <property type="entry name" value="holB"/>
    <property type="match status" value="1"/>
</dbReference>
<reference evidence="9 10" key="1">
    <citation type="submission" date="2016-11" db="EMBL/GenBank/DDBJ databases">
        <authorList>
            <person name="Jaros S."/>
            <person name="Januszkiewicz K."/>
            <person name="Wedrychowicz H."/>
        </authorList>
    </citation>
    <scope>NUCLEOTIDE SEQUENCE [LARGE SCALE GENOMIC DNA]</scope>
    <source>
        <strain evidence="9 10">DSM 13106</strain>
    </source>
</reference>
<dbReference type="GO" id="GO:0006261">
    <property type="term" value="P:DNA-templated DNA replication"/>
    <property type="evidence" value="ECO:0007669"/>
    <property type="project" value="TreeGrafter"/>
</dbReference>
<feature type="domain" description="DNA polymerase III delta subunit C-terminal" evidence="8">
    <location>
        <begin position="205"/>
        <end position="320"/>
    </location>
</feature>
<dbReference type="RefSeq" id="WP_072743618.1">
    <property type="nucleotide sequence ID" value="NZ_FQXR01000004.1"/>
</dbReference>
<dbReference type="GO" id="GO:0009360">
    <property type="term" value="C:DNA polymerase III complex"/>
    <property type="evidence" value="ECO:0007669"/>
    <property type="project" value="InterPro"/>
</dbReference>
<dbReference type="Proteomes" id="UP000184389">
    <property type="component" value="Unassembled WGS sequence"/>
</dbReference>
<dbReference type="EC" id="2.7.7.7" evidence="1"/>
<evidence type="ECO:0000256" key="2">
    <source>
        <dbReference type="ARBA" id="ARBA00014363"/>
    </source>
</evidence>
<evidence type="ECO:0000256" key="7">
    <source>
        <dbReference type="ARBA" id="ARBA00049244"/>
    </source>
</evidence>
<dbReference type="AlphaFoldDB" id="A0A1M5VNL2"/>
<sequence>MDIVGHEKIIQSLKRAIENDKISHSYLFQGPEAIGKKKVAYEFAKTLLCKRRGLEPCNECSSCIKFDSSNHPDFYLVEAEKNTIKKSQIEEAIKSMMLKPLEGNRKIYIIDDSFKLRKEAQNAFLKTLEEPPSYVNIILISTSSENILPTILSRCEVINFIPVEKEKIVKVLIEKYGKKTEEAEFISSFSRGSIGRAIELCRNEEFFNLREKTIETIDEIVKGDRLKVFSDISFFEANKNSIDEILDIILYWFRDLFIYKETNSTDLIINRDKMEILSSQKFLSKDKINDIMEYIMVTKRNIDLRLNYQLSIETMLLKMQEV</sequence>
<keyword evidence="6" id="KW-0239">DNA-directed DNA polymerase</keyword>
<dbReference type="InterPro" id="IPR027417">
    <property type="entry name" value="P-loop_NTPase"/>
</dbReference>
<dbReference type="Pfam" id="PF09115">
    <property type="entry name" value="DNApol3-delta_C"/>
    <property type="match status" value="1"/>
</dbReference>
<evidence type="ECO:0000256" key="6">
    <source>
        <dbReference type="ARBA" id="ARBA00022932"/>
    </source>
</evidence>
<comment type="catalytic activity">
    <reaction evidence="7">
        <text>DNA(n) + a 2'-deoxyribonucleoside 5'-triphosphate = DNA(n+1) + diphosphate</text>
        <dbReference type="Rhea" id="RHEA:22508"/>
        <dbReference type="Rhea" id="RHEA-COMP:17339"/>
        <dbReference type="Rhea" id="RHEA-COMP:17340"/>
        <dbReference type="ChEBI" id="CHEBI:33019"/>
        <dbReference type="ChEBI" id="CHEBI:61560"/>
        <dbReference type="ChEBI" id="CHEBI:173112"/>
        <dbReference type="EC" id="2.7.7.7"/>
    </reaction>
</comment>
<evidence type="ECO:0000313" key="10">
    <source>
        <dbReference type="Proteomes" id="UP000184389"/>
    </source>
</evidence>
<dbReference type="PANTHER" id="PTHR11669:SF8">
    <property type="entry name" value="DNA POLYMERASE III SUBUNIT DELTA"/>
    <property type="match status" value="1"/>
</dbReference>
<evidence type="ECO:0000313" key="9">
    <source>
        <dbReference type="EMBL" id="SHH76748.1"/>
    </source>
</evidence>